<evidence type="ECO:0000313" key="2">
    <source>
        <dbReference type="Proteomes" id="UP000052012"/>
    </source>
</evidence>
<comment type="caution">
    <text evidence="1">The sequence shown here is derived from an EMBL/GenBank/DDBJ whole genome shotgun (WGS) entry which is preliminary data.</text>
</comment>
<protein>
    <submittedName>
        <fullName evidence="1">Uncharacterized protein</fullName>
    </submittedName>
</protein>
<dbReference type="AlphaFoldDB" id="A0A0R2ATB2"/>
<dbReference type="RefSeq" id="WP_156403109.1">
    <property type="nucleotide sequence ID" value="NZ_AYYQ01000036.1"/>
</dbReference>
<dbReference type="Proteomes" id="UP000052012">
    <property type="component" value="Unassembled WGS sequence"/>
</dbReference>
<accession>A0A0R2ATB2</accession>
<dbReference type="PATRIC" id="fig|1423781.4.peg.697"/>
<reference evidence="1 2" key="1">
    <citation type="journal article" date="2015" name="Genome Announc.">
        <title>Expanding the biotechnology potential of lactobacilli through comparative genomics of 213 strains and associated genera.</title>
        <authorList>
            <person name="Sun Z."/>
            <person name="Harris H.M."/>
            <person name="McCann A."/>
            <person name="Guo C."/>
            <person name="Argimon S."/>
            <person name="Zhang W."/>
            <person name="Yang X."/>
            <person name="Jeffery I.B."/>
            <person name="Cooney J.C."/>
            <person name="Kagawa T.F."/>
            <person name="Liu W."/>
            <person name="Song Y."/>
            <person name="Salvetti E."/>
            <person name="Wrobel A."/>
            <person name="Rasinkangas P."/>
            <person name="Parkhill J."/>
            <person name="Rea M.C."/>
            <person name="O'Sullivan O."/>
            <person name="Ritari J."/>
            <person name="Douillard F.P."/>
            <person name="Paul Ross R."/>
            <person name="Yang R."/>
            <person name="Briner A.E."/>
            <person name="Felis G.E."/>
            <person name="de Vos W.M."/>
            <person name="Barrangou R."/>
            <person name="Klaenhammer T.R."/>
            <person name="Caufield P.W."/>
            <person name="Cui Y."/>
            <person name="Zhang H."/>
            <person name="O'Toole P.W."/>
        </authorList>
    </citation>
    <scope>NUCLEOTIDE SEQUENCE [LARGE SCALE GENOMIC DNA]</scope>
    <source>
        <strain evidence="1 2">DSM 23829</strain>
    </source>
</reference>
<name>A0A0R2ATB2_9LACO</name>
<evidence type="ECO:0000313" key="1">
    <source>
        <dbReference type="EMBL" id="KRM67531.1"/>
    </source>
</evidence>
<gene>
    <name evidence="1" type="ORF">FD06_GL000682</name>
</gene>
<organism evidence="1 2">
    <name type="scientific">Apilactobacillus ozensis DSM 23829 = JCM 17196</name>
    <dbReference type="NCBI Taxonomy" id="1423781"/>
    <lineage>
        <taxon>Bacteria</taxon>
        <taxon>Bacillati</taxon>
        <taxon>Bacillota</taxon>
        <taxon>Bacilli</taxon>
        <taxon>Lactobacillales</taxon>
        <taxon>Lactobacillaceae</taxon>
        <taxon>Apilactobacillus</taxon>
    </lineage>
</organism>
<keyword evidence="2" id="KW-1185">Reference proteome</keyword>
<proteinExistence type="predicted"/>
<sequence length="55" mass="6221">MKQTSKSINLSRFISEKINLPTGIYRDGRGSVFVKTNGYSEYYNPRSTFVGDSPI</sequence>
<dbReference type="EMBL" id="AYYQ01000036">
    <property type="protein sequence ID" value="KRM67531.1"/>
    <property type="molecule type" value="Genomic_DNA"/>
</dbReference>